<dbReference type="Proteomes" id="UP000443582">
    <property type="component" value="Unassembled WGS sequence"/>
</dbReference>
<dbReference type="RefSeq" id="WP_114705739.1">
    <property type="nucleotide sequence ID" value="NZ_QDKL01000001.1"/>
</dbReference>
<organism evidence="3 4">
    <name type="scientific">Halobacteriovorax vibrionivorans</name>
    <dbReference type="NCBI Taxonomy" id="2152716"/>
    <lineage>
        <taxon>Bacteria</taxon>
        <taxon>Pseudomonadati</taxon>
        <taxon>Bdellovibrionota</taxon>
        <taxon>Bacteriovoracia</taxon>
        <taxon>Bacteriovoracales</taxon>
        <taxon>Halobacteriovoraceae</taxon>
        <taxon>Halobacteriovorax</taxon>
    </lineage>
</organism>
<sequence>MEININSITEFLGWCTLINFGLLTLSTISIVLFRKFIIRTHSTLFGIKEKKLPKIYFKYLANFKLVVILLNLTPYIALKLMQ</sequence>
<evidence type="ECO:0000256" key="1">
    <source>
        <dbReference type="SAM" id="Phobius"/>
    </source>
</evidence>
<keyword evidence="1" id="KW-1133">Transmembrane helix</keyword>
<evidence type="ECO:0000313" key="3">
    <source>
        <dbReference type="EMBL" id="RZF23296.1"/>
    </source>
</evidence>
<evidence type="ECO:0000259" key="2">
    <source>
        <dbReference type="Pfam" id="PF21742"/>
    </source>
</evidence>
<reference evidence="4" key="1">
    <citation type="journal article" date="2019" name="Int. J. Syst. Evol. Microbiol.">
        <title>Halobacteriovorax valvorus sp. nov., a novel prokaryotic predator isolated from coastal seawater of China.</title>
        <authorList>
            <person name="Chen M.-X."/>
        </authorList>
    </citation>
    <scope>NUCLEOTIDE SEQUENCE [LARGE SCALE GENOMIC DNA]</scope>
    <source>
        <strain evidence="4">BL9</strain>
    </source>
</reference>
<name>A0ABY0IN53_9BACT</name>
<accession>A0ABY0IN53</accession>
<feature type="domain" description="DUF6868" evidence="2">
    <location>
        <begin position="4"/>
        <end position="82"/>
    </location>
</feature>
<gene>
    <name evidence="3" type="ORF">DAY19_03200</name>
</gene>
<comment type="caution">
    <text evidence="3">The sequence shown here is derived from an EMBL/GenBank/DDBJ whole genome shotgun (WGS) entry which is preliminary data.</text>
</comment>
<keyword evidence="1" id="KW-0472">Membrane</keyword>
<feature type="transmembrane region" description="Helical" evidence="1">
    <location>
        <begin position="17"/>
        <end position="38"/>
    </location>
</feature>
<feature type="transmembrane region" description="Helical" evidence="1">
    <location>
        <begin position="59"/>
        <end position="78"/>
    </location>
</feature>
<keyword evidence="1" id="KW-0812">Transmembrane</keyword>
<protein>
    <recommendedName>
        <fullName evidence="2">DUF6868 domain-containing protein</fullName>
    </recommendedName>
</protein>
<evidence type="ECO:0000313" key="4">
    <source>
        <dbReference type="Proteomes" id="UP000443582"/>
    </source>
</evidence>
<keyword evidence="4" id="KW-1185">Reference proteome</keyword>
<dbReference type="InterPro" id="IPR049220">
    <property type="entry name" value="DUF6868"/>
</dbReference>
<dbReference type="Pfam" id="PF21742">
    <property type="entry name" value="DUF6868"/>
    <property type="match status" value="1"/>
</dbReference>
<proteinExistence type="predicted"/>
<dbReference type="EMBL" id="QDKL01000001">
    <property type="protein sequence ID" value="RZF23296.1"/>
    <property type="molecule type" value="Genomic_DNA"/>
</dbReference>